<sequence>MTDNLNLIDLRIKPCAYVQDVIEGSFVKLIEGTEYSGGQHIYSFKVSGENRIISLVNGDPEGATSLQSKAYGELSDINCKMLRPFETFADETLNVAKNLIDLKLKQQNQSTFGDKNLNNSYWMEINWEHAGITFNDMLKIVAEQTTHLFGLRKKGELIIDHYKSVGADQSHSFLKAADGKSLDNLILNFPIVKKLGSQVKINLKKVHVLGNK</sequence>
<dbReference type="GeneID" id="20199660"/>
<dbReference type="EnsemblMetazoa" id="HelroT162592">
    <property type="protein sequence ID" value="HelroP162592"/>
    <property type="gene ID" value="HelroG162592"/>
</dbReference>
<dbReference type="HOGENOM" id="CLU_1300896_0_0_1"/>
<reference evidence="1 3" key="2">
    <citation type="journal article" date="2013" name="Nature">
        <title>Insights into bilaterian evolution from three spiralian genomes.</title>
        <authorList>
            <person name="Simakov O."/>
            <person name="Marletaz F."/>
            <person name="Cho S.J."/>
            <person name="Edsinger-Gonzales E."/>
            <person name="Havlak P."/>
            <person name="Hellsten U."/>
            <person name="Kuo D.H."/>
            <person name="Larsson T."/>
            <person name="Lv J."/>
            <person name="Arendt D."/>
            <person name="Savage R."/>
            <person name="Osoegawa K."/>
            <person name="de Jong P."/>
            <person name="Grimwood J."/>
            <person name="Chapman J.A."/>
            <person name="Shapiro H."/>
            <person name="Aerts A."/>
            <person name="Otillar R.P."/>
            <person name="Terry A.Y."/>
            <person name="Boore J.L."/>
            <person name="Grigoriev I.V."/>
            <person name="Lindberg D.R."/>
            <person name="Seaver E.C."/>
            <person name="Weisblat D.A."/>
            <person name="Putnam N.H."/>
            <person name="Rokhsar D.S."/>
        </authorList>
    </citation>
    <scope>NUCLEOTIDE SEQUENCE</scope>
</reference>
<evidence type="ECO:0000313" key="2">
    <source>
        <dbReference type="EnsemblMetazoa" id="HelroP162592"/>
    </source>
</evidence>
<protein>
    <submittedName>
        <fullName evidence="1 2">Uncharacterized protein</fullName>
    </submittedName>
</protein>
<dbReference type="Proteomes" id="UP000015101">
    <property type="component" value="Unassembled WGS sequence"/>
</dbReference>
<evidence type="ECO:0000313" key="3">
    <source>
        <dbReference type="Proteomes" id="UP000015101"/>
    </source>
</evidence>
<dbReference type="OrthoDB" id="5961967at2759"/>
<gene>
    <name evidence="2" type="primary">20199660</name>
    <name evidence="1" type="ORF">HELRODRAFT_162592</name>
</gene>
<reference evidence="2" key="3">
    <citation type="submission" date="2015-06" db="UniProtKB">
        <authorList>
            <consortium name="EnsemblMetazoa"/>
        </authorList>
    </citation>
    <scope>IDENTIFICATION</scope>
</reference>
<accession>T1ESW0</accession>
<dbReference type="EMBL" id="KB097143">
    <property type="protein sequence ID" value="ESN99101.1"/>
    <property type="molecule type" value="Genomic_DNA"/>
</dbReference>
<keyword evidence="3" id="KW-1185">Reference proteome</keyword>
<dbReference type="KEGG" id="hro:HELRODRAFT_162592"/>
<name>T1ESW0_HELRO</name>
<proteinExistence type="predicted"/>
<reference evidence="3" key="1">
    <citation type="submission" date="2012-12" db="EMBL/GenBank/DDBJ databases">
        <authorList>
            <person name="Hellsten U."/>
            <person name="Grimwood J."/>
            <person name="Chapman J.A."/>
            <person name="Shapiro H."/>
            <person name="Aerts A."/>
            <person name="Otillar R.P."/>
            <person name="Terry A.Y."/>
            <person name="Boore J.L."/>
            <person name="Simakov O."/>
            <person name="Marletaz F."/>
            <person name="Cho S.-J."/>
            <person name="Edsinger-Gonzales E."/>
            <person name="Havlak P."/>
            <person name="Kuo D.-H."/>
            <person name="Larsson T."/>
            <person name="Lv J."/>
            <person name="Arendt D."/>
            <person name="Savage R."/>
            <person name="Osoegawa K."/>
            <person name="de Jong P."/>
            <person name="Lindberg D.R."/>
            <person name="Seaver E.C."/>
            <person name="Weisblat D.A."/>
            <person name="Putnam N.H."/>
            <person name="Grigoriev I.V."/>
            <person name="Rokhsar D.S."/>
        </authorList>
    </citation>
    <scope>NUCLEOTIDE SEQUENCE</scope>
</reference>
<dbReference type="EMBL" id="AMQM01001115">
    <property type="status" value="NOT_ANNOTATED_CDS"/>
    <property type="molecule type" value="Genomic_DNA"/>
</dbReference>
<evidence type="ECO:0000313" key="1">
    <source>
        <dbReference type="EMBL" id="ESN99101.1"/>
    </source>
</evidence>
<dbReference type="AlphaFoldDB" id="T1ESW0"/>
<dbReference type="InParanoid" id="T1ESW0"/>
<dbReference type="RefSeq" id="XP_009023001.1">
    <property type="nucleotide sequence ID" value="XM_009024753.1"/>
</dbReference>
<dbReference type="CTD" id="20199660"/>
<organism evidence="2 3">
    <name type="scientific">Helobdella robusta</name>
    <name type="common">Californian leech</name>
    <dbReference type="NCBI Taxonomy" id="6412"/>
    <lineage>
        <taxon>Eukaryota</taxon>
        <taxon>Metazoa</taxon>
        <taxon>Spiralia</taxon>
        <taxon>Lophotrochozoa</taxon>
        <taxon>Annelida</taxon>
        <taxon>Clitellata</taxon>
        <taxon>Hirudinea</taxon>
        <taxon>Rhynchobdellida</taxon>
        <taxon>Glossiphoniidae</taxon>
        <taxon>Helobdella</taxon>
    </lineage>
</organism>